<evidence type="ECO:0000313" key="3">
    <source>
        <dbReference type="EMBL" id="TQE07133.1"/>
    </source>
</evidence>
<dbReference type="GO" id="GO:0140662">
    <property type="term" value="F:ATP-dependent protein folding chaperone"/>
    <property type="evidence" value="ECO:0007669"/>
    <property type="project" value="InterPro"/>
</dbReference>
<keyword evidence="1" id="KW-0547">Nucleotide-binding</keyword>
<name>A0A540N985_MALBA</name>
<evidence type="ECO:0008006" key="5">
    <source>
        <dbReference type="Google" id="ProtNLM"/>
    </source>
</evidence>
<dbReference type="PRINTS" id="PR00301">
    <property type="entry name" value="HEATSHOCK70"/>
</dbReference>
<dbReference type="PANTHER" id="PTHR19375">
    <property type="entry name" value="HEAT SHOCK PROTEIN 70KDA"/>
    <property type="match status" value="1"/>
</dbReference>
<organism evidence="3 4">
    <name type="scientific">Malus baccata</name>
    <name type="common">Siberian crab apple</name>
    <name type="synonym">Pyrus baccata</name>
    <dbReference type="NCBI Taxonomy" id="106549"/>
    <lineage>
        <taxon>Eukaryota</taxon>
        <taxon>Viridiplantae</taxon>
        <taxon>Streptophyta</taxon>
        <taxon>Embryophyta</taxon>
        <taxon>Tracheophyta</taxon>
        <taxon>Spermatophyta</taxon>
        <taxon>Magnoliopsida</taxon>
        <taxon>eudicotyledons</taxon>
        <taxon>Gunneridae</taxon>
        <taxon>Pentapetalae</taxon>
        <taxon>rosids</taxon>
        <taxon>fabids</taxon>
        <taxon>Rosales</taxon>
        <taxon>Rosaceae</taxon>
        <taxon>Amygdaloideae</taxon>
        <taxon>Maleae</taxon>
        <taxon>Malus</taxon>
    </lineage>
</organism>
<dbReference type="Gene3D" id="3.30.420.40">
    <property type="match status" value="1"/>
</dbReference>
<keyword evidence="4" id="KW-1185">Reference proteome</keyword>
<dbReference type="Pfam" id="PF00012">
    <property type="entry name" value="HSP70"/>
    <property type="match status" value="1"/>
</dbReference>
<comment type="caution">
    <text evidence="3">The sequence shown here is derived from an EMBL/GenBank/DDBJ whole genome shotgun (WGS) entry which is preliminary data.</text>
</comment>
<keyword evidence="2" id="KW-0067">ATP-binding</keyword>
<dbReference type="InterPro" id="IPR043129">
    <property type="entry name" value="ATPase_NBD"/>
</dbReference>
<evidence type="ECO:0000256" key="2">
    <source>
        <dbReference type="ARBA" id="ARBA00022840"/>
    </source>
</evidence>
<gene>
    <name evidence="3" type="ORF">C1H46_007186</name>
</gene>
<dbReference type="Proteomes" id="UP000315295">
    <property type="component" value="Unassembled WGS sequence"/>
</dbReference>
<dbReference type="AlphaFoldDB" id="A0A540N985"/>
<dbReference type="GO" id="GO:0005524">
    <property type="term" value="F:ATP binding"/>
    <property type="evidence" value="ECO:0007669"/>
    <property type="project" value="UniProtKB-KW"/>
</dbReference>
<evidence type="ECO:0000313" key="4">
    <source>
        <dbReference type="Proteomes" id="UP000315295"/>
    </source>
</evidence>
<dbReference type="Gene3D" id="2.60.34.10">
    <property type="entry name" value="Substrate Binding Domain Of DNAk, Chain A, domain 1"/>
    <property type="match status" value="1"/>
</dbReference>
<proteinExistence type="predicted"/>
<dbReference type="SUPFAM" id="SSF53067">
    <property type="entry name" value="Actin-like ATPase domain"/>
    <property type="match status" value="1"/>
</dbReference>
<dbReference type="InterPro" id="IPR018181">
    <property type="entry name" value="Heat_shock_70_CS"/>
</dbReference>
<dbReference type="STRING" id="106549.A0A540N985"/>
<accession>A0A540N985</accession>
<sequence>MDIFKSIDPVEKCLRDAKMDITSVHDVVVSGGSSRIPKMQQLLQEVFKGKELCKGINPDEAVAYGTGVHAAVLCRGNGTGKLQDFTLLDATLLTSGVETLGKHVMGVVIPRSTRVPMEKKTALVTICDNQRTITFPIYEGESKTTLNNHYLGEFKLHDIPPAPRMFLNSMSALKLMQMVFWLSLLRTRPLAKKEIKGLQSTVTEELLKELRS</sequence>
<dbReference type="EMBL" id="VIEB01000090">
    <property type="protein sequence ID" value="TQE07133.1"/>
    <property type="molecule type" value="Genomic_DNA"/>
</dbReference>
<evidence type="ECO:0000256" key="1">
    <source>
        <dbReference type="ARBA" id="ARBA00022741"/>
    </source>
</evidence>
<dbReference type="InterPro" id="IPR029047">
    <property type="entry name" value="HSP70_peptide-bd_sf"/>
</dbReference>
<dbReference type="PROSITE" id="PS01036">
    <property type="entry name" value="HSP70_3"/>
    <property type="match status" value="1"/>
</dbReference>
<dbReference type="SUPFAM" id="SSF100920">
    <property type="entry name" value="Heat shock protein 70kD (HSP70), peptide-binding domain"/>
    <property type="match status" value="1"/>
</dbReference>
<dbReference type="InterPro" id="IPR013126">
    <property type="entry name" value="Hsp_70_fam"/>
</dbReference>
<reference evidence="3 4" key="1">
    <citation type="journal article" date="2019" name="G3 (Bethesda)">
        <title>Sequencing of a Wild Apple (Malus baccata) Genome Unravels the Differences Between Cultivated and Wild Apple Species Regarding Disease Resistance and Cold Tolerance.</title>
        <authorList>
            <person name="Chen X."/>
        </authorList>
    </citation>
    <scope>NUCLEOTIDE SEQUENCE [LARGE SCALE GENOMIC DNA]</scope>
    <source>
        <strain evidence="4">cv. Shandingzi</strain>
        <tissue evidence="3">Leaves</tissue>
    </source>
</reference>
<protein>
    <recommendedName>
        <fullName evidence="5">Heat shock protein 70 family</fullName>
    </recommendedName>
</protein>